<dbReference type="STRING" id="685588.A0A067STZ6"/>
<organism evidence="1 2">
    <name type="scientific">Galerina marginata (strain CBS 339.88)</name>
    <dbReference type="NCBI Taxonomy" id="685588"/>
    <lineage>
        <taxon>Eukaryota</taxon>
        <taxon>Fungi</taxon>
        <taxon>Dikarya</taxon>
        <taxon>Basidiomycota</taxon>
        <taxon>Agaricomycotina</taxon>
        <taxon>Agaricomycetes</taxon>
        <taxon>Agaricomycetidae</taxon>
        <taxon>Agaricales</taxon>
        <taxon>Agaricineae</taxon>
        <taxon>Strophariaceae</taxon>
        <taxon>Galerina</taxon>
    </lineage>
</organism>
<dbReference type="EMBL" id="KL142394">
    <property type="protein sequence ID" value="KDR71179.1"/>
    <property type="molecule type" value="Genomic_DNA"/>
</dbReference>
<accession>A0A067STZ6</accession>
<evidence type="ECO:0000313" key="1">
    <source>
        <dbReference type="EMBL" id="KDR71179.1"/>
    </source>
</evidence>
<name>A0A067STZ6_GALM3</name>
<sequence length="176" mass="19759">MPVAAHLRKIQGALSIVPTMDDFKSNWRIFTYGVLSNISWNNVVAAGGSVTCVRKANVISIHTLFPARPIQIILRLYLSPAEILAGFDIDSACFAFDGYSVWTNPRALASCIRQCNTVDLTRRSPSYEVRLAKYAERGYEVYLPSLSRQRIDPSIFLFPSPKRPNGLARLLILERL</sequence>
<reference evidence="2" key="1">
    <citation type="journal article" date="2014" name="Proc. Natl. Acad. Sci. U.S.A.">
        <title>Extensive sampling of basidiomycete genomes demonstrates inadequacy of the white-rot/brown-rot paradigm for wood decay fungi.</title>
        <authorList>
            <person name="Riley R."/>
            <person name="Salamov A.A."/>
            <person name="Brown D.W."/>
            <person name="Nagy L.G."/>
            <person name="Floudas D."/>
            <person name="Held B.W."/>
            <person name="Levasseur A."/>
            <person name="Lombard V."/>
            <person name="Morin E."/>
            <person name="Otillar R."/>
            <person name="Lindquist E.A."/>
            <person name="Sun H."/>
            <person name="LaButti K.M."/>
            <person name="Schmutz J."/>
            <person name="Jabbour D."/>
            <person name="Luo H."/>
            <person name="Baker S.E."/>
            <person name="Pisabarro A.G."/>
            <person name="Walton J.D."/>
            <person name="Blanchette R.A."/>
            <person name="Henrissat B."/>
            <person name="Martin F."/>
            <person name="Cullen D."/>
            <person name="Hibbett D.S."/>
            <person name="Grigoriev I.V."/>
        </authorList>
    </citation>
    <scope>NUCLEOTIDE SEQUENCE [LARGE SCALE GENOMIC DNA]</scope>
    <source>
        <strain evidence="2">CBS 339.88</strain>
    </source>
</reference>
<keyword evidence="2" id="KW-1185">Reference proteome</keyword>
<dbReference type="OrthoDB" id="539213at2759"/>
<dbReference type="HOGENOM" id="CLU_1506919_0_0_1"/>
<gene>
    <name evidence="1" type="ORF">GALMADRAFT_40610</name>
</gene>
<dbReference type="InterPro" id="IPR053354">
    <property type="entry name" value="MGDG_epimerase"/>
</dbReference>
<dbReference type="AlphaFoldDB" id="A0A067STZ6"/>
<protein>
    <submittedName>
        <fullName evidence="1">Uncharacterized protein</fullName>
    </submittedName>
</protein>
<dbReference type="PANTHER" id="PTHR43558:SF6">
    <property type="entry name" value="REDUCTASE, PUTATIVE (AFU_ORTHOLOGUE AFUA_3G10540)-RELATED"/>
    <property type="match status" value="1"/>
</dbReference>
<dbReference type="Proteomes" id="UP000027222">
    <property type="component" value="Unassembled WGS sequence"/>
</dbReference>
<dbReference type="PANTHER" id="PTHR43558">
    <property type="entry name" value="REDUCTASE, PUTATIVE (AFU_ORTHOLOGUE AFUA_3G10540)-RELATED"/>
    <property type="match status" value="1"/>
</dbReference>
<evidence type="ECO:0000313" key="2">
    <source>
        <dbReference type="Proteomes" id="UP000027222"/>
    </source>
</evidence>
<proteinExistence type="predicted"/>
<feature type="non-terminal residue" evidence="1">
    <location>
        <position position="176"/>
    </location>
</feature>